<evidence type="ECO:0000256" key="1">
    <source>
        <dbReference type="SAM" id="SignalP"/>
    </source>
</evidence>
<comment type="caution">
    <text evidence="2">The sequence shown here is derived from an EMBL/GenBank/DDBJ whole genome shotgun (WGS) entry which is preliminary data.</text>
</comment>
<keyword evidence="1" id="KW-0732">Signal</keyword>
<evidence type="ECO:0000313" key="3">
    <source>
        <dbReference type="Proteomes" id="UP001336835"/>
    </source>
</evidence>
<dbReference type="RefSeq" id="WP_330108137.1">
    <property type="nucleotide sequence ID" value="NZ_JAZDQT010000002.1"/>
</dbReference>
<keyword evidence="3" id="KW-1185">Reference proteome</keyword>
<accession>A0ABU7I8X1</accession>
<name>A0ABU7I8X1_9SPHI</name>
<dbReference type="InterPro" id="IPR019861">
    <property type="entry name" value="PorP/SprF_Bacteroidetes"/>
</dbReference>
<gene>
    <name evidence="2" type="ORF">VRU48_11915</name>
</gene>
<feature type="signal peptide" evidence="1">
    <location>
        <begin position="1"/>
        <end position="21"/>
    </location>
</feature>
<dbReference type="EMBL" id="JAZDQT010000002">
    <property type="protein sequence ID" value="MEE1945817.1"/>
    <property type="molecule type" value="Genomic_DNA"/>
</dbReference>
<protein>
    <submittedName>
        <fullName evidence="2">PorP/SprF family type IX secretion system membrane protein</fullName>
    </submittedName>
</protein>
<evidence type="ECO:0000313" key="2">
    <source>
        <dbReference type="EMBL" id="MEE1945817.1"/>
    </source>
</evidence>
<reference evidence="2 3" key="1">
    <citation type="submission" date="2024-01" db="EMBL/GenBank/DDBJ databases">
        <title>Pedobacter sp. nov., isolated from fresh soil.</title>
        <authorList>
            <person name="Le N.T.T."/>
        </authorList>
    </citation>
    <scope>NUCLEOTIDE SEQUENCE [LARGE SCALE GENOMIC DNA]</scope>
    <source>
        <strain evidence="2 3">KR3-3</strain>
    </source>
</reference>
<dbReference type="NCBIfam" id="TIGR03519">
    <property type="entry name" value="T9SS_PorP_fam"/>
    <property type="match status" value="1"/>
</dbReference>
<dbReference type="Pfam" id="PF11751">
    <property type="entry name" value="PorP_SprF"/>
    <property type="match status" value="1"/>
</dbReference>
<feature type="chain" id="PRO_5046394587" evidence="1">
    <location>
        <begin position="22"/>
        <end position="294"/>
    </location>
</feature>
<sequence length="294" mass="32683">MKKLHILTALGLICSALTSKAQLDPLSSQYYYNRYQTNSAFAGFEHGVNLNVGFRSMWNNIPGAPVTQAITFDYGFQRSGVGLNVYNDKAGLQRQTKVLASYAYHLPLSEKSKLNFGVSLGFTNQRLSTSDINGNPNDVLVGQYNDRETYIDGDFGAAYTNDRLTVSASLPNLNKLFNRDGSKVADISRFYSAVSYKIPLAGTGLQGELLEPLVAYRMVEGYKDIWDAGAQLSVFDQQVLLSAIYHSTENATFGLGMDYKRKYLISGLYTTNTSQLSNYTNGNFELYLRIKFGK</sequence>
<proteinExistence type="predicted"/>
<dbReference type="Proteomes" id="UP001336835">
    <property type="component" value="Unassembled WGS sequence"/>
</dbReference>
<organism evidence="2 3">
    <name type="scientific">Pedobacter albus</name>
    <dbReference type="NCBI Taxonomy" id="3113905"/>
    <lineage>
        <taxon>Bacteria</taxon>
        <taxon>Pseudomonadati</taxon>
        <taxon>Bacteroidota</taxon>
        <taxon>Sphingobacteriia</taxon>
        <taxon>Sphingobacteriales</taxon>
        <taxon>Sphingobacteriaceae</taxon>
        <taxon>Pedobacter</taxon>
    </lineage>
</organism>